<name>A0A392S5B2_9FABA</name>
<dbReference type="Proteomes" id="UP000265520">
    <property type="component" value="Unassembled WGS sequence"/>
</dbReference>
<protein>
    <submittedName>
        <fullName evidence="2">Uncharacterized protein</fullName>
    </submittedName>
</protein>
<evidence type="ECO:0000313" key="2">
    <source>
        <dbReference type="EMBL" id="MCI43587.1"/>
    </source>
</evidence>
<organism evidence="2 3">
    <name type="scientific">Trifolium medium</name>
    <dbReference type="NCBI Taxonomy" id="97028"/>
    <lineage>
        <taxon>Eukaryota</taxon>
        <taxon>Viridiplantae</taxon>
        <taxon>Streptophyta</taxon>
        <taxon>Embryophyta</taxon>
        <taxon>Tracheophyta</taxon>
        <taxon>Spermatophyta</taxon>
        <taxon>Magnoliopsida</taxon>
        <taxon>eudicotyledons</taxon>
        <taxon>Gunneridae</taxon>
        <taxon>Pentapetalae</taxon>
        <taxon>rosids</taxon>
        <taxon>fabids</taxon>
        <taxon>Fabales</taxon>
        <taxon>Fabaceae</taxon>
        <taxon>Papilionoideae</taxon>
        <taxon>50 kb inversion clade</taxon>
        <taxon>NPAAA clade</taxon>
        <taxon>Hologalegina</taxon>
        <taxon>IRL clade</taxon>
        <taxon>Trifolieae</taxon>
        <taxon>Trifolium</taxon>
    </lineage>
</organism>
<keyword evidence="3" id="KW-1185">Reference proteome</keyword>
<dbReference type="EMBL" id="LXQA010319482">
    <property type="protein sequence ID" value="MCI43587.1"/>
    <property type="molecule type" value="Genomic_DNA"/>
</dbReference>
<feature type="region of interest" description="Disordered" evidence="1">
    <location>
        <begin position="1"/>
        <end position="27"/>
    </location>
</feature>
<proteinExistence type="predicted"/>
<feature type="non-terminal residue" evidence="2">
    <location>
        <position position="1"/>
    </location>
</feature>
<sequence length="45" mass="4791">SFAARVSGQTESHTWPVPGPTDRSGPVLTTLVPIVGMRMPKPVTM</sequence>
<comment type="caution">
    <text evidence="2">The sequence shown here is derived from an EMBL/GenBank/DDBJ whole genome shotgun (WGS) entry which is preliminary data.</text>
</comment>
<reference evidence="2 3" key="1">
    <citation type="journal article" date="2018" name="Front. Plant Sci.">
        <title>Red Clover (Trifolium pratense) and Zigzag Clover (T. medium) - A Picture of Genomic Similarities and Differences.</title>
        <authorList>
            <person name="Dluhosova J."/>
            <person name="Istvanek J."/>
            <person name="Nedelnik J."/>
            <person name="Repkova J."/>
        </authorList>
    </citation>
    <scope>NUCLEOTIDE SEQUENCE [LARGE SCALE GENOMIC DNA]</scope>
    <source>
        <strain evidence="3">cv. 10/8</strain>
        <tissue evidence="2">Leaf</tissue>
    </source>
</reference>
<evidence type="ECO:0000313" key="3">
    <source>
        <dbReference type="Proteomes" id="UP000265520"/>
    </source>
</evidence>
<evidence type="ECO:0000256" key="1">
    <source>
        <dbReference type="SAM" id="MobiDB-lite"/>
    </source>
</evidence>
<accession>A0A392S5B2</accession>
<dbReference type="AlphaFoldDB" id="A0A392S5B2"/>